<dbReference type="InterPro" id="IPR005467">
    <property type="entry name" value="His_kinase_dom"/>
</dbReference>
<protein>
    <recommendedName>
        <fullName evidence="2">histidine kinase</fullName>
        <ecNumber evidence="2">2.7.13.3</ecNumber>
    </recommendedName>
</protein>
<evidence type="ECO:0000256" key="6">
    <source>
        <dbReference type="PROSITE-ProRule" id="PRU00169"/>
    </source>
</evidence>
<keyword evidence="5" id="KW-0902">Two-component regulatory system</keyword>
<dbReference type="InterPro" id="IPR001789">
    <property type="entry name" value="Sig_transdc_resp-reg_receiver"/>
</dbReference>
<comment type="caution">
    <text evidence="6">Lacks conserved residue(s) required for the propagation of feature annotation.</text>
</comment>
<evidence type="ECO:0000256" key="4">
    <source>
        <dbReference type="ARBA" id="ARBA00022777"/>
    </source>
</evidence>
<evidence type="ECO:0000313" key="9">
    <source>
        <dbReference type="EMBL" id="HHS30865.1"/>
    </source>
</evidence>
<name>A0A7V6A660_9BACT</name>
<dbReference type="AlphaFoldDB" id="A0A7V6A660"/>
<dbReference type="GO" id="GO:0004673">
    <property type="term" value="F:protein histidine kinase activity"/>
    <property type="evidence" value="ECO:0007669"/>
    <property type="project" value="UniProtKB-EC"/>
</dbReference>
<organism evidence="9">
    <name type="scientific">Desulfobacca acetoxidans</name>
    <dbReference type="NCBI Taxonomy" id="60893"/>
    <lineage>
        <taxon>Bacteria</taxon>
        <taxon>Pseudomonadati</taxon>
        <taxon>Thermodesulfobacteriota</taxon>
        <taxon>Desulfobaccia</taxon>
        <taxon>Desulfobaccales</taxon>
        <taxon>Desulfobaccaceae</taxon>
        <taxon>Desulfobacca</taxon>
    </lineage>
</organism>
<dbReference type="PANTHER" id="PTHR43711">
    <property type="entry name" value="TWO-COMPONENT HISTIDINE KINASE"/>
    <property type="match status" value="1"/>
</dbReference>
<evidence type="ECO:0000256" key="3">
    <source>
        <dbReference type="ARBA" id="ARBA00022679"/>
    </source>
</evidence>
<comment type="caution">
    <text evidence="9">The sequence shown here is derived from an EMBL/GenBank/DDBJ whole genome shotgun (WGS) entry which is preliminary data.</text>
</comment>
<feature type="domain" description="Histidine kinase" evidence="7">
    <location>
        <begin position="151"/>
        <end position="364"/>
    </location>
</feature>
<keyword evidence="4 9" id="KW-0418">Kinase</keyword>
<dbReference type="Gene3D" id="3.40.50.2300">
    <property type="match status" value="1"/>
</dbReference>
<accession>A0A7V6A660</accession>
<dbReference type="SUPFAM" id="SSF55874">
    <property type="entry name" value="ATPase domain of HSP90 chaperone/DNA topoisomerase II/histidine kinase"/>
    <property type="match status" value="1"/>
</dbReference>
<keyword evidence="3" id="KW-0808">Transferase</keyword>
<reference evidence="9" key="1">
    <citation type="journal article" date="2020" name="mSystems">
        <title>Genome- and Community-Level Interaction Insights into Carbon Utilization and Element Cycling Functions of Hydrothermarchaeota in Hydrothermal Sediment.</title>
        <authorList>
            <person name="Zhou Z."/>
            <person name="Liu Y."/>
            <person name="Xu W."/>
            <person name="Pan J."/>
            <person name="Luo Z.H."/>
            <person name="Li M."/>
        </authorList>
    </citation>
    <scope>NUCLEOTIDE SEQUENCE [LARGE SCALE GENOMIC DNA]</scope>
    <source>
        <strain evidence="9">SpSt-767</strain>
    </source>
</reference>
<dbReference type="Pfam" id="PF02518">
    <property type="entry name" value="HATPase_c"/>
    <property type="match status" value="1"/>
</dbReference>
<dbReference type="SMART" id="SM00387">
    <property type="entry name" value="HATPase_c"/>
    <property type="match status" value="1"/>
</dbReference>
<evidence type="ECO:0000256" key="2">
    <source>
        <dbReference type="ARBA" id="ARBA00012438"/>
    </source>
</evidence>
<dbReference type="InterPro" id="IPR011006">
    <property type="entry name" value="CheY-like_superfamily"/>
</dbReference>
<dbReference type="CDD" id="cd00156">
    <property type="entry name" value="REC"/>
    <property type="match status" value="1"/>
</dbReference>
<dbReference type="Gene3D" id="3.30.565.10">
    <property type="entry name" value="Histidine kinase-like ATPase, C-terminal domain"/>
    <property type="match status" value="1"/>
</dbReference>
<evidence type="ECO:0000259" key="7">
    <source>
        <dbReference type="PROSITE" id="PS50109"/>
    </source>
</evidence>
<dbReference type="InterPro" id="IPR003594">
    <property type="entry name" value="HATPase_dom"/>
</dbReference>
<feature type="domain" description="Response regulatory" evidence="8">
    <location>
        <begin position="10"/>
        <end position="122"/>
    </location>
</feature>
<gene>
    <name evidence="9" type="ORF">ENV52_14330</name>
</gene>
<evidence type="ECO:0000259" key="8">
    <source>
        <dbReference type="PROSITE" id="PS50110"/>
    </source>
</evidence>
<comment type="catalytic activity">
    <reaction evidence="1">
        <text>ATP + protein L-histidine = ADP + protein N-phospho-L-histidine.</text>
        <dbReference type="EC" id="2.7.13.3"/>
    </reaction>
</comment>
<dbReference type="InterPro" id="IPR036890">
    <property type="entry name" value="HATPase_C_sf"/>
</dbReference>
<dbReference type="PANTHER" id="PTHR43711:SF1">
    <property type="entry name" value="HISTIDINE KINASE 1"/>
    <property type="match status" value="1"/>
</dbReference>
<sequence length="364" mass="41026">MWRRAMIPEEILIVNDGSLLLKMIGGLLEHKGYNLSITDSPEEALALLSTRNIMLAVIKLHGREIDRLAVMHMVKELHDGAKLIMVCDQAHLPVEIFEIDADDYVILPCRVAEIWRRLARCLDEPVTVPGVPREKGLLHPVNQRVFYNLGLMFHDVRELLTSISEGMKLLDRRMDGRWGDEVEAVFQKTCQKTRTLLSVCEDFFHRFESDAPAGAANDEVDLREDVIIPVVQEFGEELQNSRITLENTLPPDKRRVRGDRATLKSVLRNLLQNAITHGGAGCTIRLGIDERPGHFRLQVHNSGSAIPPGSQQELFTARETARRSSQRMGLGLHLGREVMRSQGGDISFEACPKGSNFIMTFPRV</sequence>
<dbReference type="EMBL" id="DTGR01000220">
    <property type="protein sequence ID" value="HHS30865.1"/>
    <property type="molecule type" value="Genomic_DNA"/>
</dbReference>
<evidence type="ECO:0000256" key="1">
    <source>
        <dbReference type="ARBA" id="ARBA00000085"/>
    </source>
</evidence>
<dbReference type="InterPro" id="IPR050736">
    <property type="entry name" value="Sensor_HK_Regulatory"/>
</dbReference>
<dbReference type="GO" id="GO:0000160">
    <property type="term" value="P:phosphorelay signal transduction system"/>
    <property type="evidence" value="ECO:0007669"/>
    <property type="project" value="UniProtKB-KW"/>
</dbReference>
<dbReference type="PROSITE" id="PS50109">
    <property type="entry name" value="HIS_KIN"/>
    <property type="match status" value="1"/>
</dbReference>
<dbReference type="EC" id="2.7.13.3" evidence="2"/>
<dbReference type="PROSITE" id="PS50110">
    <property type="entry name" value="RESPONSE_REGULATORY"/>
    <property type="match status" value="1"/>
</dbReference>
<dbReference type="SUPFAM" id="SSF52172">
    <property type="entry name" value="CheY-like"/>
    <property type="match status" value="1"/>
</dbReference>
<evidence type="ECO:0000256" key="5">
    <source>
        <dbReference type="ARBA" id="ARBA00023012"/>
    </source>
</evidence>
<proteinExistence type="predicted"/>